<feature type="transmembrane region" description="Helical" evidence="6">
    <location>
        <begin position="267"/>
        <end position="284"/>
    </location>
</feature>
<evidence type="ECO:0000256" key="1">
    <source>
        <dbReference type="ARBA" id="ARBA00004141"/>
    </source>
</evidence>
<reference evidence="8 9" key="1">
    <citation type="submission" date="2015-01" db="EMBL/GenBank/DDBJ databases">
        <title>The Genome Sequence of Fonsecaea multimorphosa CBS 102226.</title>
        <authorList>
            <consortium name="The Broad Institute Genomics Platform"/>
            <person name="Cuomo C."/>
            <person name="de Hoog S."/>
            <person name="Gorbushina A."/>
            <person name="Stielow B."/>
            <person name="Teixiera M."/>
            <person name="Abouelleil A."/>
            <person name="Chapman S.B."/>
            <person name="Priest M."/>
            <person name="Young S.K."/>
            <person name="Wortman J."/>
            <person name="Nusbaum C."/>
            <person name="Birren B."/>
        </authorList>
    </citation>
    <scope>NUCLEOTIDE SEQUENCE [LARGE SCALE GENOMIC DNA]</scope>
    <source>
        <strain evidence="8 9">CBS 102226</strain>
    </source>
</reference>
<feature type="transmembrane region" description="Helical" evidence="6">
    <location>
        <begin position="12"/>
        <end position="35"/>
    </location>
</feature>
<proteinExistence type="inferred from homology"/>
<feature type="transmembrane region" description="Helical" evidence="6">
    <location>
        <begin position="86"/>
        <end position="113"/>
    </location>
</feature>
<evidence type="ECO:0000256" key="5">
    <source>
        <dbReference type="ARBA" id="ARBA00023136"/>
    </source>
</evidence>
<dbReference type="PROSITE" id="PS50850">
    <property type="entry name" value="MFS"/>
    <property type="match status" value="1"/>
</dbReference>
<comment type="similarity">
    <text evidence="2">Belongs to the major facilitator superfamily. Sugar transporter (TC 2.A.1.1) family.</text>
</comment>
<name>A0A0D2HLM6_9EURO</name>
<dbReference type="RefSeq" id="XP_016636918.1">
    <property type="nucleotide sequence ID" value="XM_016771779.1"/>
</dbReference>
<protein>
    <recommendedName>
        <fullName evidence="7">Major facilitator superfamily (MFS) profile domain-containing protein</fullName>
    </recommendedName>
</protein>
<feature type="transmembrane region" description="Helical" evidence="6">
    <location>
        <begin position="55"/>
        <end position="74"/>
    </location>
</feature>
<dbReference type="EMBL" id="KN848063">
    <property type="protein sequence ID" value="KIY02796.1"/>
    <property type="molecule type" value="Genomic_DNA"/>
</dbReference>
<dbReference type="InterPro" id="IPR005828">
    <property type="entry name" value="MFS_sugar_transport-like"/>
</dbReference>
<organism evidence="8 9">
    <name type="scientific">Fonsecaea multimorphosa CBS 102226</name>
    <dbReference type="NCBI Taxonomy" id="1442371"/>
    <lineage>
        <taxon>Eukaryota</taxon>
        <taxon>Fungi</taxon>
        <taxon>Dikarya</taxon>
        <taxon>Ascomycota</taxon>
        <taxon>Pezizomycotina</taxon>
        <taxon>Eurotiomycetes</taxon>
        <taxon>Chaetothyriomycetidae</taxon>
        <taxon>Chaetothyriales</taxon>
        <taxon>Herpotrichiellaceae</taxon>
        <taxon>Fonsecaea</taxon>
    </lineage>
</organism>
<gene>
    <name evidence="8" type="ORF">Z520_01261</name>
</gene>
<evidence type="ECO:0000256" key="2">
    <source>
        <dbReference type="ARBA" id="ARBA00010992"/>
    </source>
</evidence>
<dbReference type="Pfam" id="PF00083">
    <property type="entry name" value="Sugar_tr"/>
    <property type="match status" value="1"/>
</dbReference>
<dbReference type="PROSITE" id="PS00216">
    <property type="entry name" value="SUGAR_TRANSPORT_1"/>
    <property type="match status" value="1"/>
</dbReference>
<comment type="subcellular location">
    <subcellularLocation>
        <location evidence="1">Membrane</location>
        <topology evidence="1">Multi-pass membrane protein</topology>
    </subcellularLocation>
</comment>
<evidence type="ECO:0000313" key="9">
    <source>
        <dbReference type="Proteomes" id="UP000053411"/>
    </source>
</evidence>
<dbReference type="VEuPathDB" id="FungiDB:Z520_01261"/>
<keyword evidence="5 6" id="KW-0472">Membrane</keyword>
<dbReference type="GO" id="GO:0016020">
    <property type="term" value="C:membrane"/>
    <property type="evidence" value="ECO:0007669"/>
    <property type="project" value="UniProtKB-SubCell"/>
</dbReference>
<accession>A0A0D2HLM6</accession>
<feature type="transmembrane region" description="Helical" evidence="6">
    <location>
        <begin position="149"/>
        <end position="169"/>
    </location>
</feature>
<feature type="transmembrane region" description="Helical" evidence="6">
    <location>
        <begin position="304"/>
        <end position="321"/>
    </location>
</feature>
<dbReference type="InterPro" id="IPR020846">
    <property type="entry name" value="MFS_dom"/>
</dbReference>
<feature type="transmembrane region" description="Helical" evidence="6">
    <location>
        <begin position="333"/>
        <end position="352"/>
    </location>
</feature>
<dbReference type="PANTHER" id="PTHR48022:SF11">
    <property type="entry name" value="MONOSACCHARIDE TRANSPORTER (HXT8), PUTATIVE (AFU_ORTHOLOGUE AFUA_2G08120)-RELATED"/>
    <property type="match status" value="1"/>
</dbReference>
<keyword evidence="4 6" id="KW-1133">Transmembrane helix</keyword>
<keyword evidence="3 6" id="KW-0812">Transmembrane</keyword>
<feature type="transmembrane region" description="Helical" evidence="6">
    <location>
        <begin position="372"/>
        <end position="391"/>
    </location>
</feature>
<dbReference type="Gene3D" id="1.20.1250.20">
    <property type="entry name" value="MFS general substrate transporter like domains"/>
    <property type="match status" value="1"/>
</dbReference>
<keyword evidence="9" id="KW-1185">Reference proteome</keyword>
<evidence type="ECO:0000313" key="8">
    <source>
        <dbReference type="EMBL" id="KIY02796.1"/>
    </source>
</evidence>
<evidence type="ECO:0000256" key="4">
    <source>
        <dbReference type="ARBA" id="ARBA00022989"/>
    </source>
</evidence>
<feature type="transmembrane region" description="Helical" evidence="6">
    <location>
        <begin position="403"/>
        <end position="423"/>
    </location>
</feature>
<dbReference type="GO" id="GO:0005351">
    <property type="term" value="F:carbohydrate:proton symporter activity"/>
    <property type="evidence" value="ECO:0007669"/>
    <property type="project" value="TreeGrafter"/>
</dbReference>
<evidence type="ECO:0000259" key="7">
    <source>
        <dbReference type="PROSITE" id="PS50850"/>
    </source>
</evidence>
<sequence length="520" mass="57349">MKRQPVTVYNVAILFFVSLGSMSFGWAASIISTTLAQPSFLAYFQLDTRPDGTDLISTMNGLFQAGAVIGSLAVSPVADRWGRKAALASSAIIIIISGACLAGSTSVAMFIVFRFFSGLGSYMILTATTIWMSEVVPPAYRGALMDISAFGFELGYTSSTWVGFGFYFWKSKSGDEWRPPLALQCLWPLILLLGLPWVPESPRYLILKDRVEEAQKVLERLHHRPGDPDLSFARTELYQIRKQIAIDRTLPSSWIDMFRKPSYRKRTLFALGTIGIVQCSGVLVINNYGPSLYSALGFSTAQQLLYQCGWITMSLGLATMAMPLIDMFPRPRYFSFGIAFCMACLIVEAAIISNFGTTLTNHAALRAGVAMFFVYQIGYCVFLDSISFTYVTELFPTHLRAKGASMGIAMLALMNIIWLQAAPTAFENIGWKFYLCFIIPCSLGGLLILFKWPDTRGLPLEEVAALFGDADEVAVYQREIEFDGGTHTVIDHHNEKGAIGVAVEQEDVGRREETSSGAAI</sequence>
<dbReference type="InterPro" id="IPR005829">
    <property type="entry name" value="Sugar_transporter_CS"/>
</dbReference>
<feature type="domain" description="Major facilitator superfamily (MFS) profile" evidence="7">
    <location>
        <begin position="13"/>
        <end position="456"/>
    </location>
</feature>
<dbReference type="GeneID" id="27707007"/>
<dbReference type="InterPro" id="IPR050360">
    <property type="entry name" value="MFS_Sugar_Transporters"/>
</dbReference>
<dbReference type="PANTHER" id="PTHR48022">
    <property type="entry name" value="PLASTIDIC GLUCOSE TRANSPORTER 4"/>
    <property type="match status" value="1"/>
</dbReference>
<dbReference type="SUPFAM" id="SSF103473">
    <property type="entry name" value="MFS general substrate transporter"/>
    <property type="match status" value="1"/>
</dbReference>
<dbReference type="Proteomes" id="UP000053411">
    <property type="component" value="Unassembled WGS sequence"/>
</dbReference>
<dbReference type="AlphaFoldDB" id="A0A0D2HLM6"/>
<feature type="transmembrane region" description="Helical" evidence="6">
    <location>
        <begin position="429"/>
        <end position="450"/>
    </location>
</feature>
<evidence type="ECO:0000256" key="3">
    <source>
        <dbReference type="ARBA" id="ARBA00022692"/>
    </source>
</evidence>
<evidence type="ECO:0000256" key="6">
    <source>
        <dbReference type="SAM" id="Phobius"/>
    </source>
</evidence>
<dbReference type="InterPro" id="IPR036259">
    <property type="entry name" value="MFS_trans_sf"/>
</dbReference>
<dbReference type="OrthoDB" id="6612291at2759"/>